<dbReference type="Proteomes" id="UP000050786">
    <property type="component" value="Unassembled WGS sequence"/>
</dbReference>
<dbReference type="EMBL" id="CYPS01000043">
    <property type="protein sequence ID" value="CUH43883.1"/>
    <property type="molecule type" value="Genomic_DNA"/>
</dbReference>
<evidence type="ECO:0000313" key="2">
    <source>
        <dbReference type="Proteomes" id="UP000050786"/>
    </source>
</evidence>
<name>A0A0P1ENC7_9RHOB</name>
<organism evidence="1 2">
    <name type="scientific">Ruegeria atlantica</name>
    <dbReference type="NCBI Taxonomy" id="81569"/>
    <lineage>
        <taxon>Bacteria</taxon>
        <taxon>Pseudomonadati</taxon>
        <taxon>Pseudomonadota</taxon>
        <taxon>Alphaproteobacteria</taxon>
        <taxon>Rhodobacterales</taxon>
        <taxon>Roseobacteraceae</taxon>
        <taxon>Ruegeria</taxon>
    </lineage>
</organism>
<sequence>MASRIGGIYFSICALARKILCKLKKCTDIRKPALCHRFAAFVREDEETLSVLCASQTLP</sequence>
<gene>
    <name evidence="1" type="ORF">RUM4293_02779</name>
</gene>
<dbReference type="AlphaFoldDB" id="A0A0P1ENC7"/>
<evidence type="ECO:0000313" key="1">
    <source>
        <dbReference type="EMBL" id="CUH43883.1"/>
    </source>
</evidence>
<proteinExistence type="predicted"/>
<reference evidence="2" key="1">
    <citation type="submission" date="2015-09" db="EMBL/GenBank/DDBJ databases">
        <authorList>
            <person name="Rodrigo-Torres L."/>
            <person name="Arahal D.R."/>
        </authorList>
    </citation>
    <scope>NUCLEOTIDE SEQUENCE [LARGE SCALE GENOMIC DNA]</scope>
    <source>
        <strain evidence="2">CECT 4293</strain>
    </source>
</reference>
<keyword evidence="2" id="KW-1185">Reference proteome</keyword>
<protein>
    <submittedName>
        <fullName evidence="1">Uncharacterized protein</fullName>
    </submittedName>
</protein>
<accession>A0A0P1ENC7</accession>